<evidence type="ECO:0008006" key="4">
    <source>
        <dbReference type="Google" id="ProtNLM"/>
    </source>
</evidence>
<organism evidence="2 3">
    <name type="scientific">Burkholderia lata (strain ATCC 17760 / DSM 23089 / LMG 22485 / NCIMB 9086 / R18194 / 383)</name>
    <dbReference type="NCBI Taxonomy" id="482957"/>
    <lineage>
        <taxon>Bacteria</taxon>
        <taxon>Pseudomonadati</taxon>
        <taxon>Pseudomonadota</taxon>
        <taxon>Betaproteobacteria</taxon>
        <taxon>Burkholderiales</taxon>
        <taxon>Burkholderiaceae</taxon>
        <taxon>Burkholderia</taxon>
        <taxon>Burkholderia cepacia complex</taxon>
    </lineage>
</organism>
<feature type="chain" id="PRO_5032606999" description="Fimbrial assembly protein" evidence="1">
    <location>
        <begin position="23"/>
        <end position="189"/>
    </location>
</feature>
<evidence type="ECO:0000256" key="1">
    <source>
        <dbReference type="SAM" id="SignalP"/>
    </source>
</evidence>
<dbReference type="AlphaFoldDB" id="A0A833PSS7"/>
<sequence>MRKFILNGMLAAVVCLPMFASAAASPEELVLLINGKRTSTVTAKVVRPNNLIITDEKGTWFPQGLTMQQLGGWETAYEVEARLHVVSTTGKFQVRMDQPLDIRNQAKPTLAFRKTAVSIGAEGGEPKPMVVGQAIEFNNPTPPSPNVDSEGFYSLAVSAFPPEGDFKSTAGTYTGELSLVFEPIVPKQK</sequence>
<dbReference type="Gene3D" id="2.60.40.2040">
    <property type="entry name" value="CFA/I fimbrial subunit E, pilin domain"/>
    <property type="match status" value="1"/>
</dbReference>
<evidence type="ECO:0000313" key="3">
    <source>
        <dbReference type="Proteomes" id="UP000467522"/>
    </source>
</evidence>
<gene>
    <name evidence="2" type="ORF">GAK33_03883</name>
</gene>
<protein>
    <recommendedName>
        <fullName evidence="4">Fimbrial assembly protein</fullName>
    </recommendedName>
</protein>
<reference evidence="3" key="1">
    <citation type="journal article" date="2020" name="MBio">
        <title>Horizontal gene transfer to a defensive symbiont with a reduced genome amongst a multipartite beetle microbiome.</title>
        <authorList>
            <person name="Waterworth S.C."/>
            <person name="Florez L.V."/>
            <person name="Rees E.R."/>
            <person name="Hertweck C."/>
            <person name="Kaltenpoth M."/>
            <person name="Kwan J.C."/>
        </authorList>
    </citation>
    <scope>NUCLEOTIDE SEQUENCE [LARGE SCALE GENOMIC DNA]</scope>
</reference>
<feature type="signal peptide" evidence="1">
    <location>
        <begin position="1"/>
        <end position="22"/>
    </location>
</feature>
<accession>A0A833PSS7</accession>
<dbReference type="EMBL" id="WNDV01000012">
    <property type="protein sequence ID" value="KAF1036324.1"/>
    <property type="molecule type" value="Genomic_DNA"/>
</dbReference>
<evidence type="ECO:0000313" key="2">
    <source>
        <dbReference type="EMBL" id="KAF1036324.1"/>
    </source>
</evidence>
<proteinExistence type="predicted"/>
<name>A0A833PSS7_BURL3</name>
<keyword evidence="1" id="KW-0732">Signal</keyword>
<comment type="caution">
    <text evidence="2">The sequence shown here is derived from an EMBL/GenBank/DDBJ whole genome shotgun (WGS) entry which is preliminary data.</text>
</comment>
<dbReference type="Proteomes" id="UP000467522">
    <property type="component" value="Unassembled WGS sequence"/>
</dbReference>